<evidence type="ECO:0000313" key="2">
    <source>
        <dbReference type="Proteomes" id="UP000460298"/>
    </source>
</evidence>
<dbReference type="AlphaFoldDB" id="A0A833GYH9"/>
<accession>A0A833GYH9</accession>
<dbReference type="Proteomes" id="UP000460298">
    <property type="component" value="Unassembled WGS sequence"/>
</dbReference>
<comment type="caution">
    <text evidence="1">The sequence shown here is derived from an EMBL/GenBank/DDBJ whole genome shotgun (WGS) entry which is preliminary data.</text>
</comment>
<dbReference type="EMBL" id="WBUI01000044">
    <property type="protein sequence ID" value="KAB2928758.1"/>
    <property type="molecule type" value="Genomic_DNA"/>
</dbReference>
<gene>
    <name evidence="1" type="ORF">F9K24_21580</name>
</gene>
<evidence type="ECO:0000313" key="1">
    <source>
        <dbReference type="EMBL" id="KAB2928758.1"/>
    </source>
</evidence>
<organism evidence="1 2">
    <name type="scientific">Leptonema illini</name>
    <dbReference type="NCBI Taxonomy" id="183"/>
    <lineage>
        <taxon>Bacteria</taxon>
        <taxon>Pseudomonadati</taxon>
        <taxon>Spirochaetota</taxon>
        <taxon>Spirochaetia</taxon>
        <taxon>Leptospirales</taxon>
        <taxon>Leptospiraceae</taxon>
        <taxon>Leptonema</taxon>
    </lineage>
</organism>
<dbReference type="PROSITE" id="PS51257">
    <property type="entry name" value="PROKAR_LIPOPROTEIN"/>
    <property type="match status" value="1"/>
</dbReference>
<name>A0A833GYH9_9LEPT</name>
<protein>
    <recommendedName>
        <fullName evidence="3">Lipoprotein</fullName>
    </recommendedName>
</protein>
<sequence length="187" mass="20395">MIRLTGSIRLISLLLLPALSLLTAACELSSLEKEDASVAMLAALSASFQAPALPQAPIELEINGEYGEDFDFDGHADMIHRIHASFHSSVGYTGTWNSETPFGNPERTVLDFDNAKRTAYVDCPACWTPGISRMQWTVYNGDIYYCEIIYGRATLADAKADSTTANPTNPTVTGSCGFSYWSKLEPL</sequence>
<evidence type="ECO:0008006" key="3">
    <source>
        <dbReference type="Google" id="ProtNLM"/>
    </source>
</evidence>
<proteinExistence type="predicted"/>
<reference evidence="1 2" key="1">
    <citation type="submission" date="2019-10" db="EMBL/GenBank/DDBJ databases">
        <title>Extracellular Electron Transfer in a Candidatus Methanoperedens spp. Enrichment Culture.</title>
        <authorList>
            <person name="Berger S."/>
            <person name="Rangel Shaw D."/>
            <person name="Berben T."/>
            <person name="In 'T Zandt M."/>
            <person name="Frank J."/>
            <person name="Reimann J."/>
            <person name="Jetten M.S.M."/>
            <person name="Welte C.U."/>
        </authorList>
    </citation>
    <scope>NUCLEOTIDE SEQUENCE [LARGE SCALE GENOMIC DNA]</scope>
    <source>
        <strain evidence="1">SB12</strain>
    </source>
</reference>